<dbReference type="AlphaFoldDB" id="A0AAW5JLU4"/>
<gene>
    <name evidence="1" type="ORF">NE579_00030</name>
</gene>
<evidence type="ECO:0000313" key="1">
    <source>
        <dbReference type="EMBL" id="MCQ4768854.1"/>
    </source>
</evidence>
<dbReference type="EMBL" id="JANFYS010000001">
    <property type="protein sequence ID" value="MCQ4768854.1"/>
    <property type="molecule type" value="Genomic_DNA"/>
</dbReference>
<evidence type="ECO:0000313" key="2">
    <source>
        <dbReference type="Proteomes" id="UP001204562"/>
    </source>
</evidence>
<protein>
    <submittedName>
        <fullName evidence="1">Uncharacterized protein</fullName>
    </submittedName>
</protein>
<organism evidence="1 2">
    <name type="scientific">Intestinimonas massiliensis</name>
    <name type="common">ex Afouda et al. 2020</name>
    <dbReference type="NCBI Taxonomy" id="1673721"/>
    <lineage>
        <taxon>Bacteria</taxon>
        <taxon>Bacillati</taxon>
        <taxon>Bacillota</taxon>
        <taxon>Clostridia</taxon>
        <taxon>Eubacteriales</taxon>
        <taxon>Intestinimonas</taxon>
    </lineage>
</organism>
<proteinExistence type="predicted"/>
<reference evidence="1" key="1">
    <citation type="submission" date="2022-06" db="EMBL/GenBank/DDBJ databases">
        <title>Isolation of gut microbiota from human fecal samples.</title>
        <authorList>
            <person name="Pamer E.G."/>
            <person name="Barat B."/>
            <person name="Waligurski E."/>
            <person name="Medina S."/>
            <person name="Paddock L."/>
            <person name="Mostad J."/>
        </authorList>
    </citation>
    <scope>NUCLEOTIDE SEQUENCE</scope>
    <source>
        <strain evidence="1">DFI.9.91</strain>
    </source>
</reference>
<name>A0AAW5JLU4_9FIRM</name>
<comment type="caution">
    <text evidence="1">The sequence shown here is derived from an EMBL/GenBank/DDBJ whole genome shotgun (WGS) entry which is preliminary data.</text>
</comment>
<dbReference type="Proteomes" id="UP001204562">
    <property type="component" value="Unassembled WGS sequence"/>
</dbReference>
<accession>A0AAW5JLU4</accession>
<dbReference type="RefSeq" id="WP_256302816.1">
    <property type="nucleotide sequence ID" value="NZ_JANFYS010000001.1"/>
</dbReference>
<sequence length="79" mass="8949">MANGYRNTLVQQIKDAGQELINRAESMVHPENDLITDFSIVIHFEQHEVPTIDYTTSVVNKVACDRIIYQKGESNASKI</sequence>